<feature type="transmembrane region" description="Helical" evidence="1">
    <location>
        <begin position="101"/>
        <end position="121"/>
    </location>
</feature>
<dbReference type="EMBL" id="CAJPDS010000004">
    <property type="protein sequence ID" value="CAF9906113.1"/>
    <property type="molecule type" value="Genomic_DNA"/>
</dbReference>
<keyword evidence="3" id="KW-1185">Reference proteome</keyword>
<evidence type="ECO:0000313" key="3">
    <source>
        <dbReference type="Proteomes" id="UP000664521"/>
    </source>
</evidence>
<reference evidence="2" key="1">
    <citation type="submission" date="2021-03" db="EMBL/GenBank/DDBJ databases">
        <authorList>
            <person name="Tagirdzhanova G."/>
        </authorList>
    </citation>
    <scope>NUCLEOTIDE SEQUENCE</scope>
</reference>
<sequence length="238" mass="26700">MLPLTATLAILGAFLLVILWLCIVACTSTWYSPFKKAQRYSRAGYHVVIHEAIPDALTATIALAIVQEFVCFFVLCDLIIISVRTSSTENPVEKTLLAHLLGFWSAITVGSTIICWTIVMAGSRILEKLTRFSQYHREPRQTRQSDEVDVEDQSPYFSDPSYIGDADDDWSSGYGTFSGSTRVEDYPDSSHRGPWAFRIHWWTQQVFAAEVAERSTFLHPISGLQTELSDADDEIGLP</sequence>
<proteinExistence type="predicted"/>
<dbReference type="Proteomes" id="UP000664521">
    <property type="component" value="Unassembled WGS sequence"/>
</dbReference>
<evidence type="ECO:0000313" key="2">
    <source>
        <dbReference type="EMBL" id="CAF9906113.1"/>
    </source>
</evidence>
<dbReference type="AlphaFoldDB" id="A0A8H3I613"/>
<name>A0A8H3I613_9LECA</name>
<gene>
    <name evidence="2" type="ORF">HETSPECPRED_006061</name>
</gene>
<protein>
    <submittedName>
        <fullName evidence="2">Uncharacterized protein</fullName>
    </submittedName>
</protein>
<keyword evidence="1" id="KW-0812">Transmembrane</keyword>
<feature type="transmembrane region" description="Helical" evidence="1">
    <location>
        <begin position="52"/>
        <end position="81"/>
    </location>
</feature>
<evidence type="ECO:0000256" key="1">
    <source>
        <dbReference type="SAM" id="Phobius"/>
    </source>
</evidence>
<keyword evidence="1" id="KW-1133">Transmembrane helix</keyword>
<accession>A0A8H3I613</accession>
<keyword evidence="1" id="KW-0472">Membrane</keyword>
<organism evidence="2 3">
    <name type="scientific">Heterodermia speciosa</name>
    <dbReference type="NCBI Taxonomy" id="116794"/>
    <lineage>
        <taxon>Eukaryota</taxon>
        <taxon>Fungi</taxon>
        <taxon>Dikarya</taxon>
        <taxon>Ascomycota</taxon>
        <taxon>Pezizomycotina</taxon>
        <taxon>Lecanoromycetes</taxon>
        <taxon>OSLEUM clade</taxon>
        <taxon>Lecanoromycetidae</taxon>
        <taxon>Caliciales</taxon>
        <taxon>Physciaceae</taxon>
        <taxon>Heterodermia</taxon>
    </lineage>
</organism>
<feature type="transmembrane region" description="Helical" evidence="1">
    <location>
        <begin position="6"/>
        <end position="31"/>
    </location>
</feature>
<comment type="caution">
    <text evidence="2">The sequence shown here is derived from an EMBL/GenBank/DDBJ whole genome shotgun (WGS) entry which is preliminary data.</text>
</comment>